<accession>B4SEQ5</accession>
<dbReference type="SUPFAM" id="SSF102405">
    <property type="entry name" value="MCP/YpsA-like"/>
    <property type="match status" value="1"/>
</dbReference>
<reference evidence="4 5" key="1">
    <citation type="submission" date="2008-06" db="EMBL/GenBank/DDBJ databases">
        <title>Complete sequence of Pelodictyon phaeoclathratiforme BU-1.</title>
        <authorList>
            <consortium name="US DOE Joint Genome Institute"/>
            <person name="Lucas S."/>
            <person name="Copeland A."/>
            <person name="Lapidus A."/>
            <person name="Glavina del Rio T."/>
            <person name="Dalin E."/>
            <person name="Tice H."/>
            <person name="Bruce D."/>
            <person name="Goodwin L."/>
            <person name="Pitluck S."/>
            <person name="Schmutz J."/>
            <person name="Larimer F."/>
            <person name="Land M."/>
            <person name="Hauser L."/>
            <person name="Kyrpides N."/>
            <person name="Mikhailova N."/>
            <person name="Liu Z."/>
            <person name="Li T."/>
            <person name="Zhao F."/>
            <person name="Overmann J."/>
            <person name="Bryant D.A."/>
            <person name="Richardson P."/>
        </authorList>
    </citation>
    <scope>NUCLEOTIDE SEQUENCE [LARGE SCALE GENOMIC DNA]</scope>
    <source>
        <strain evidence="5">DSM 5477 / BU-1</strain>
    </source>
</reference>
<dbReference type="Proteomes" id="UP000002724">
    <property type="component" value="Chromosome"/>
</dbReference>
<evidence type="ECO:0000256" key="2">
    <source>
        <dbReference type="RuleBase" id="RU363015"/>
    </source>
</evidence>
<dbReference type="KEGG" id="pph:Ppha_2390"/>
<dbReference type="Gene3D" id="3.40.50.450">
    <property type="match status" value="1"/>
</dbReference>
<proteinExistence type="inferred from homology"/>
<evidence type="ECO:0000313" key="5">
    <source>
        <dbReference type="Proteomes" id="UP000002724"/>
    </source>
</evidence>
<dbReference type="InterPro" id="IPR005269">
    <property type="entry name" value="LOG"/>
</dbReference>
<dbReference type="PANTHER" id="PTHR43393">
    <property type="entry name" value="CYTOKININ RIBOSIDE 5'-MONOPHOSPHATE PHOSPHORIBOHYDROLASE"/>
    <property type="match status" value="1"/>
</dbReference>
<name>B4SEQ5_PELPB</name>
<dbReference type="HOGENOM" id="CLU_058336_0_4_10"/>
<keyword evidence="5" id="KW-1185">Reference proteome</keyword>
<feature type="compositionally biased region" description="Basic and acidic residues" evidence="3">
    <location>
        <begin position="1"/>
        <end position="15"/>
    </location>
</feature>
<dbReference type="GO" id="GO:0009691">
    <property type="term" value="P:cytokinin biosynthetic process"/>
    <property type="evidence" value="ECO:0007669"/>
    <property type="project" value="UniProtKB-UniRule"/>
</dbReference>
<dbReference type="GO" id="GO:0005829">
    <property type="term" value="C:cytosol"/>
    <property type="evidence" value="ECO:0007669"/>
    <property type="project" value="TreeGrafter"/>
</dbReference>
<feature type="region of interest" description="Disordered" evidence="3">
    <location>
        <begin position="1"/>
        <end position="27"/>
    </location>
</feature>
<comment type="catalytic activity">
    <reaction evidence="1">
        <text>AMP + H2O = D-ribose 5-phosphate + adenine</text>
        <dbReference type="Rhea" id="RHEA:20129"/>
        <dbReference type="ChEBI" id="CHEBI:15377"/>
        <dbReference type="ChEBI" id="CHEBI:16708"/>
        <dbReference type="ChEBI" id="CHEBI:78346"/>
        <dbReference type="ChEBI" id="CHEBI:456215"/>
        <dbReference type="EC" id="3.2.2.4"/>
    </reaction>
</comment>
<dbReference type="PANTHER" id="PTHR43393:SF3">
    <property type="entry name" value="LYSINE DECARBOXYLASE-LIKE PROTEIN"/>
    <property type="match status" value="1"/>
</dbReference>
<keyword evidence="2" id="KW-0378">Hydrolase</keyword>
<evidence type="ECO:0000256" key="3">
    <source>
        <dbReference type="SAM" id="MobiDB-lite"/>
    </source>
</evidence>
<keyword evidence="2" id="KW-0203">Cytokinin biosynthesis</keyword>
<dbReference type="eggNOG" id="COG1611">
    <property type="taxonomic scope" value="Bacteria"/>
</dbReference>
<dbReference type="NCBIfam" id="TIGR00730">
    <property type="entry name" value="Rossman fold protein, TIGR00730 family"/>
    <property type="match status" value="1"/>
</dbReference>
<dbReference type="AlphaFoldDB" id="B4SEQ5"/>
<evidence type="ECO:0000313" key="4">
    <source>
        <dbReference type="EMBL" id="ACF44581.1"/>
    </source>
</evidence>
<dbReference type="InterPro" id="IPR052341">
    <property type="entry name" value="LOG_family_nucleotidases"/>
</dbReference>
<organism evidence="4 5">
    <name type="scientific">Pelodictyon phaeoclathratiforme (strain DSM 5477 / BU-1)</name>
    <dbReference type="NCBI Taxonomy" id="324925"/>
    <lineage>
        <taxon>Bacteria</taxon>
        <taxon>Pseudomonadati</taxon>
        <taxon>Chlorobiota</taxon>
        <taxon>Chlorobiia</taxon>
        <taxon>Chlorobiales</taxon>
        <taxon>Chlorobiaceae</taxon>
        <taxon>Chlorobium/Pelodictyon group</taxon>
        <taxon>Pelodictyon</taxon>
    </lineage>
</organism>
<dbReference type="InterPro" id="IPR031100">
    <property type="entry name" value="LOG_fam"/>
</dbReference>
<protein>
    <recommendedName>
        <fullName evidence="2">Cytokinin riboside 5'-monophosphate phosphoribohydrolase</fullName>
        <ecNumber evidence="2">3.2.2.n1</ecNumber>
    </recommendedName>
</protein>
<dbReference type="Pfam" id="PF03641">
    <property type="entry name" value="Lysine_decarbox"/>
    <property type="match status" value="1"/>
</dbReference>
<dbReference type="EMBL" id="CP001110">
    <property type="protein sequence ID" value="ACF44581.1"/>
    <property type="molecule type" value="Genomic_DNA"/>
</dbReference>
<evidence type="ECO:0000256" key="1">
    <source>
        <dbReference type="ARBA" id="ARBA00000274"/>
    </source>
</evidence>
<sequence length="245" mass="27117">MDIYRRSSEREEEGSGKGLMPSSGSSRETDFMADGWRVFKIMAEFVSGFEMMSDAAPAVAVFGSTRVPAESAEYLLAERLGSLLAAEGFSVITGGGPGVMAAANKGAQGAGGVSIGFNIKLPNQQQPNKYIDHDKLVSFQYFFVRKVMFMKYAQAFIALPGGFGTLDEVMEAITLIQTGKSERFPVILVGRSYWEGFYRWIEESMCRDKGYIHADDLGFIYLEDSPDEVIAIIKRFYPDGYSLNF</sequence>
<dbReference type="GO" id="GO:0008714">
    <property type="term" value="F:AMP nucleosidase activity"/>
    <property type="evidence" value="ECO:0007669"/>
    <property type="project" value="UniProtKB-EC"/>
</dbReference>
<comment type="similarity">
    <text evidence="2">Belongs to the LOG family.</text>
</comment>
<dbReference type="STRING" id="324925.Ppha_2390"/>
<dbReference type="EC" id="3.2.2.n1" evidence="2"/>
<dbReference type="RefSeq" id="WP_012509055.1">
    <property type="nucleotide sequence ID" value="NC_011060.1"/>
</dbReference>
<gene>
    <name evidence="4" type="ordered locus">Ppha_2390</name>
</gene>